<dbReference type="PANTHER" id="PTHR47534">
    <property type="entry name" value="YALI0E05731P"/>
    <property type="match status" value="1"/>
</dbReference>
<organism evidence="2 3">
    <name type="scientific">Ascobolus immersus RN42</name>
    <dbReference type="NCBI Taxonomy" id="1160509"/>
    <lineage>
        <taxon>Eukaryota</taxon>
        <taxon>Fungi</taxon>
        <taxon>Dikarya</taxon>
        <taxon>Ascomycota</taxon>
        <taxon>Pezizomycotina</taxon>
        <taxon>Pezizomycetes</taxon>
        <taxon>Pezizales</taxon>
        <taxon>Ascobolaceae</taxon>
        <taxon>Ascobolus</taxon>
    </lineage>
</organism>
<evidence type="ECO:0000313" key="3">
    <source>
        <dbReference type="Proteomes" id="UP000275078"/>
    </source>
</evidence>
<keyword evidence="3" id="KW-1185">Reference proteome</keyword>
<dbReference type="Proteomes" id="UP000275078">
    <property type="component" value="Unassembled WGS sequence"/>
</dbReference>
<protein>
    <recommendedName>
        <fullName evidence="4">NAD(P)-binding protein</fullName>
    </recommendedName>
</protein>
<dbReference type="EMBL" id="ML119779">
    <property type="protein sequence ID" value="RPA74860.1"/>
    <property type="molecule type" value="Genomic_DNA"/>
</dbReference>
<dbReference type="InterPro" id="IPR036291">
    <property type="entry name" value="NAD(P)-bd_dom_sf"/>
</dbReference>
<dbReference type="AlphaFoldDB" id="A0A3N4HST0"/>
<name>A0A3N4HST0_ASCIM</name>
<evidence type="ECO:0008006" key="4">
    <source>
        <dbReference type="Google" id="ProtNLM"/>
    </source>
</evidence>
<dbReference type="STRING" id="1160509.A0A3N4HST0"/>
<feature type="non-terminal residue" evidence="2">
    <location>
        <position position="218"/>
    </location>
</feature>
<reference evidence="2 3" key="1">
    <citation type="journal article" date="2018" name="Nat. Ecol. Evol.">
        <title>Pezizomycetes genomes reveal the molecular basis of ectomycorrhizal truffle lifestyle.</title>
        <authorList>
            <person name="Murat C."/>
            <person name="Payen T."/>
            <person name="Noel B."/>
            <person name="Kuo A."/>
            <person name="Morin E."/>
            <person name="Chen J."/>
            <person name="Kohler A."/>
            <person name="Krizsan K."/>
            <person name="Balestrini R."/>
            <person name="Da Silva C."/>
            <person name="Montanini B."/>
            <person name="Hainaut M."/>
            <person name="Levati E."/>
            <person name="Barry K.W."/>
            <person name="Belfiori B."/>
            <person name="Cichocki N."/>
            <person name="Clum A."/>
            <person name="Dockter R.B."/>
            <person name="Fauchery L."/>
            <person name="Guy J."/>
            <person name="Iotti M."/>
            <person name="Le Tacon F."/>
            <person name="Lindquist E.A."/>
            <person name="Lipzen A."/>
            <person name="Malagnac F."/>
            <person name="Mello A."/>
            <person name="Molinier V."/>
            <person name="Miyauchi S."/>
            <person name="Poulain J."/>
            <person name="Riccioni C."/>
            <person name="Rubini A."/>
            <person name="Sitrit Y."/>
            <person name="Splivallo R."/>
            <person name="Traeger S."/>
            <person name="Wang M."/>
            <person name="Zifcakova L."/>
            <person name="Wipf D."/>
            <person name="Zambonelli A."/>
            <person name="Paolocci F."/>
            <person name="Nowrousian M."/>
            <person name="Ottonello S."/>
            <person name="Baldrian P."/>
            <person name="Spatafora J.W."/>
            <person name="Henrissat B."/>
            <person name="Nagy L.G."/>
            <person name="Aury J.M."/>
            <person name="Wincker P."/>
            <person name="Grigoriev I.V."/>
            <person name="Bonfante P."/>
            <person name="Martin F.M."/>
        </authorList>
    </citation>
    <scope>NUCLEOTIDE SEQUENCE [LARGE SCALE GENOMIC DNA]</scope>
    <source>
        <strain evidence="2 3">RN42</strain>
    </source>
</reference>
<keyword evidence="1" id="KW-0560">Oxidoreductase</keyword>
<gene>
    <name evidence="2" type="ORF">BJ508DRAFT_187577</name>
</gene>
<dbReference type="GO" id="GO:0016491">
    <property type="term" value="F:oxidoreductase activity"/>
    <property type="evidence" value="ECO:0007669"/>
    <property type="project" value="UniProtKB-KW"/>
</dbReference>
<feature type="non-terminal residue" evidence="2">
    <location>
        <position position="1"/>
    </location>
</feature>
<dbReference type="OrthoDB" id="2898509at2759"/>
<dbReference type="InterPro" id="IPR002347">
    <property type="entry name" value="SDR_fam"/>
</dbReference>
<proteinExistence type="predicted"/>
<dbReference type="PRINTS" id="PR00081">
    <property type="entry name" value="GDHRDH"/>
</dbReference>
<evidence type="ECO:0000256" key="1">
    <source>
        <dbReference type="ARBA" id="ARBA00023002"/>
    </source>
</evidence>
<evidence type="ECO:0000313" key="2">
    <source>
        <dbReference type="EMBL" id="RPA74860.1"/>
    </source>
</evidence>
<sequence length="218" mass="23662">VVFIAGGTSGIGQALLKAIAKHTNSPRIYFTGRNKESADQVISDVKTLNKDAKCTFLHADFTLLTNVCSVAQQFYDLERLESPDEHTRLNLLSISVGSLDFNLAQPTEEGLPPGFAARHYARHLLTTLLLPALKQGAKNGSAKVLNIEAAGYESPDFNHTDIQLSTLPRTQGTALKLLFQQQVTAASLMAESFAKRYAGSGIEFMHVYPGVVKSGLTR</sequence>
<dbReference type="Gene3D" id="3.40.50.720">
    <property type="entry name" value="NAD(P)-binding Rossmann-like Domain"/>
    <property type="match status" value="1"/>
</dbReference>
<dbReference type="InterPro" id="IPR052228">
    <property type="entry name" value="Sec_Metab_Biosynth_Oxidored"/>
</dbReference>
<dbReference type="PANTHER" id="PTHR47534:SF3">
    <property type="entry name" value="ALCOHOL DEHYDROGENASE-LIKE C-TERMINAL DOMAIN-CONTAINING PROTEIN"/>
    <property type="match status" value="1"/>
</dbReference>
<dbReference type="SUPFAM" id="SSF51735">
    <property type="entry name" value="NAD(P)-binding Rossmann-fold domains"/>
    <property type="match status" value="1"/>
</dbReference>
<accession>A0A3N4HST0</accession>